<feature type="transmembrane region" description="Helical" evidence="10">
    <location>
        <begin position="45"/>
        <end position="69"/>
    </location>
</feature>
<evidence type="ECO:0000313" key="12">
    <source>
        <dbReference type="EMBL" id="CEF60766.1"/>
    </source>
</evidence>
<organism evidence="12">
    <name type="scientific">Strongyloides ratti</name>
    <name type="common">Parasitic roundworm</name>
    <dbReference type="NCBI Taxonomy" id="34506"/>
    <lineage>
        <taxon>Eukaryota</taxon>
        <taxon>Metazoa</taxon>
        <taxon>Ecdysozoa</taxon>
        <taxon>Nematoda</taxon>
        <taxon>Chromadorea</taxon>
        <taxon>Rhabditida</taxon>
        <taxon>Tylenchina</taxon>
        <taxon>Panagrolaimomorpha</taxon>
        <taxon>Strongyloidoidea</taxon>
        <taxon>Strongyloididae</taxon>
        <taxon>Strongyloides</taxon>
    </lineage>
</organism>
<evidence type="ECO:0000256" key="3">
    <source>
        <dbReference type="ARBA" id="ARBA00022692"/>
    </source>
</evidence>
<dbReference type="PRINTS" id="PR00237">
    <property type="entry name" value="GPCRRHODOPSN"/>
</dbReference>
<comment type="subcellular location">
    <subcellularLocation>
        <location evidence="1">Cell membrane</location>
        <topology evidence="1">Multi-pass membrane protein</topology>
    </subcellularLocation>
</comment>
<dbReference type="OrthoDB" id="9445642at2759"/>
<gene>
    <name evidence="12 14 15" type="ORF">SRAE_X000254900</name>
</gene>
<keyword evidence="9" id="KW-0807">Transducer</keyword>
<evidence type="ECO:0000313" key="15">
    <source>
        <dbReference type="WormBase" id="SRAE_X000254900"/>
    </source>
</evidence>
<feature type="transmembrane region" description="Helical" evidence="10">
    <location>
        <begin position="127"/>
        <end position="147"/>
    </location>
</feature>
<evidence type="ECO:0000313" key="14">
    <source>
        <dbReference type="WBParaSite" id="SRAE_X000254900.1"/>
    </source>
</evidence>
<dbReference type="SUPFAM" id="SSF81321">
    <property type="entry name" value="Family A G protein-coupled receptor-like"/>
    <property type="match status" value="1"/>
</dbReference>
<accession>A0A090KTP0</accession>
<evidence type="ECO:0000256" key="4">
    <source>
        <dbReference type="ARBA" id="ARBA00022989"/>
    </source>
</evidence>
<dbReference type="WBParaSite" id="SRAE_X000254900.1">
    <property type="protein sequence ID" value="SRAE_X000254900.1"/>
    <property type="gene ID" value="WBGene00268136"/>
</dbReference>
<dbReference type="OMA" id="LSHMSCA"/>
<feature type="transmembrane region" description="Helical" evidence="10">
    <location>
        <begin position="81"/>
        <end position="106"/>
    </location>
</feature>
<feature type="transmembrane region" description="Helical" evidence="10">
    <location>
        <begin position="230"/>
        <end position="249"/>
    </location>
</feature>
<dbReference type="PANTHER" id="PTHR24246">
    <property type="entry name" value="OLFACTORY RECEPTOR AND ADENOSINE RECEPTOR"/>
    <property type="match status" value="1"/>
</dbReference>
<keyword evidence="6 10" id="KW-0472">Membrane</keyword>
<dbReference type="CTD" id="36385630"/>
<dbReference type="RefSeq" id="XP_024499975.1">
    <property type="nucleotide sequence ID" value="XM_024645721.1"/>
</dbReference>
<keyword evidence="4 10" id="KW-1133">Transmembrane helix</keyword>
<reference evidence="13" key="1">
    <citation type="submission" date="2014-09" db="EMBL/GenBank/DDBJ databases">
        <authorList>
            <person name="Martin A.A."/>
        </authorList>
    </citation>
    <scope>NUCLEOTIDE SEQUENCE</scope>
    <source>
        <strain evidence="13">ED321</strain>
    </source>
</reference>
<name>A0A090KTP0_STRRB</name>
<dbReference type="EMBL" id="LN609401">
    <property type="protein sequence ID" value="CEF60766.1"/>
    <property type="molecule type" value="Genomic_DNA"/>
</dbReference>
<keyword evidence="13" id="KW-1185">Reference proteome</keyword>
<keyword evidence="2" id="KW-1003">Cell membrane</keyword>
<sequence>MSEEKLQFIYVTGELTLSIVISVSNLLVLWVFMRNKFIRTATNTYIFSLALTDFLAGSIGIPFTVYSVITKEPNSFTPCLAVHLILCILCTISTFHLLAMAIDKYITICSPLNAYTRFGKSSRKLRTFILIALAWIVGFLIGVLPLFEIFGFSSNLKKNFNKRNECSFLYVVDEKYLVYVIFFATIIFPSTIICYCYAAIYSRIRFDEAQVSCLLRASDRQKRIRNRKKIIRTLLILVATYAICWYPLYLINTADHFLTFYRPSLGATYFTVWLSHVCCAINPLIYAYGMPGFKQCLRCFVKNASQKRRTRLNTSIYQNEGQFSKVAFDVLANREESLHKKKSPILIDSLNGVRKYSIRI</sequence>
<dbReference type="GO" id="GO:0004930">
    <property type="term" value="F:G protein-coupled receptor activity"/>
    <property type="evidence" value="ECO:0007669"/>
    <property type="project" value="UniProtKB-KW"/>
</dbReference>
<evidence type="ECO:0000259" key="11">
    <source>
        <dbReference type="PROSITE" id="PS50262"/>
    </source>
</evidence>
<evidence type="ECO:0000313" key="13">
    <source>
        <dbReference type="Proteomes" id="UP000035682"/>
    </source>
</evidence>
<feature type="transmembrane region" description="Helical" evidence="10">
    <location>
        <begin position="176"/>
        <end position="200"/>
    </location>
</feature>
<evidence type="ECO:0000256" key="5">
    <source>
        <dbReference type="ARBA" id="ARBA00023040"/>
    </source>
</evidence>
<keyword evidence="8" id="KW-0325">Glycoprotein</keyword>
<dbReference type="GO" id="GO:0005886">
    <property type="term" value="C:plasma membrane"/>
    <property type="evidence" value="ECO:0007669"/>
    <property type="project" value="UniProtKB-SubCell"/>
</dbReference>
<evidence type="ECO:0000256" key="8">
    <source>
        <dbReference type="ARBA" id="ARBA00023180"/>
    </source>
</evidence>
<dbReference type="Pfam" id="PF00001">
    <property type="entry name" value="7tm_1"/>
    <property type="match status" value="1"/>
</dbReference>
<feature type="domain" description="G-protein coupled receptors family 1 profile" evidence="11">
    <location>
        <begin position="24"/>
        <end position="286"/>
    </location>
</feature>
<dbReference type="Proteomes" id="UP000035682">
    <property type="component" value="Unplaced"/>
</dbReference>
<dbReference type="AlphaFoldDB" id="A0A090KTP0"/>
<dbReference type="InterPro" id="IPR000276">
    <property type="entry name" value="GPCR_Rhodpsn"/>
</dbReference>
<reference evidence="14" key="3">
    <citation type="submission" date="2020-12" db="UniProtKB">
        <authorList>
            <consortium name="WormBaseParasite"/>
        </authorList>
    </citation>
    <scope>IDENTIFICATION</scope>
</reference>
<reference evidence="12" key="2">
    <citation type="submission" date="2014-09" db="EMBL/GenBank/DDBJ databases">
        <authorList>
            <person name="Aslett A.Martin."/>
        </authorList>
    </citation>
    <scope>NUCLEOTIDE SEQUENCE</scope>
    <source>
        <strain evidence="12">ED321 Heterogonic</strain>
    </source>
</reference>
<dbReference type="GeneID" id="36385630"/>
<protein>
    <submittedName>
        <fullName evidence="12 14">Adenosine receptor</fullName>
    </submittedName>
</protein>
<evidence type="ECO:0000256" key="10">
    <source>
        <dbReference type="SAM" id="Phobius"/>
    </source>
</evidence>
<feature type="transmembrane region" description="Helical" evidence="10">
    <location>
        <begin position="269"/>
        <end position="288"/>
    </location>
</feature>
<evidence type="ECO:0000256" key="1">
    <source>
        <dbReference type="ARBA" id="ARBA00004651"/>
    </source>
</evidence>
<feature type="transmembrane region" description="Helical" evidence="10">
    <location>
        <begin position="15"/>
        <end position="33"/>
    </location>
</feature>
<evidence type="ECO:0000256" key="2">
    <source>
        <dbReference type="ARBA" id="ARBA00022475"/>
    </source>
</evidence>
<dbReference type="WormBase" id="SRAE_X000254900">
    <property type="protein sequence ID" value="SRP00802"/>
    <property type="gene ID" value="WBGene00268136"/>
</dbReference>
<dbReference type="InterPro" id="IPR017452">
    <property type="entry name" value="GPCR_Rhodpsn_7TM"/>
</dbReference>
<dbReference type="Gene3D" id="1.20.1070.10">
    <property type="entry name" value="Rhodopsin 7-helix transmembrane proteins"/>
    <property type="match status" value="1"/>
</dbReference>
<proteinExistence type="predicted"/>
<evidence type="ECO:0000256" key="7">
    <source>
        <dbReference type="ARBA" id="ARBA00023170"/>
    </source>
</evidence>
<evidence type="ECO:0000256" key="6">
    <source>
        <dbReference type="ARBA" id="ARBA00023136"/>
    </source>
</evidence>
<dbReference type="PROSITE" id="PS50262">
    <property type="entry name" value="G_PROTEIN_RECEP_F1_2"/>
    <property type="match status" value="1"/>
</dbReference>
<dbReference type="PANTHER" id="PTHR24246:SF27">
    <property type="entry name" value="ADENOSINE RECEPTOR, ISOFORM A"/>
    <property type="match status" value="1"/>
</dbReference>
<keyword evidence="3 10" id="KW-0812">Transmembrane</keyword>
<evidence type="ECO:0000256" key="9">
    <source>
        <dbReference type="ARBA" id="ARBA00023224"/>
    </source>
</evidence>
<keyword evidence="7 12" id="KW-0675">Receptor</keyword>
<keyword evidence="5" id="KW-0297">G-protein coupled receptor</keyword>